<evidence type="ECO:0000313" key="1">
    <source>
        <dbReference type="EMBL" id="KAK8984898.1"/>
    </source>
</evidence>
<dbReference type="Proteomes" id="UP001396334">
    <property type="component" value="Unassembled WGS sequence"/>
</dbReference>
<gene>
    <name evidence="1" type="ORF">V6N11_064444</name>
</gene>
<reference evidence="1 2" key="1">
    <citation type="journal article" date="2024" name="G3 (Bethesda)">
        <title>Genome assembly of Hibiscus sabdariffa L. provides insights into metabolisms of medicinal natural products.</title>
        <authorList>
            <person name="Kim T."/>
        </authorList>
    </citation>
    <scope>NUCLEOTIDE SEQUENCE [LARGE SCALE GENOMIC DNA]</scope>
    <source>
        <strain evidence="1">TK-2024</strain>
        <tissue evidence="1">Old leaves</tissue>
    </source>
</reference>
<name>A0ABR2P8Y4_9ROSI</name>
<protein>
    <submittedName>
        <fullName evidence="1">Uncharacterized protein</fullName>
    </submittedName>
</protein>
<comment type="caution">
    <text evidence="1">The sequence shown here is derived from an EMBL/GenBank/DDBJ whole genome shotgun (WGS) entry which is preliminary data.</text>
</comment>
<evidence type="ECO:0000313" key="2">
    <source>
        <dbReference type="Proteomes" id="UP001396334"/>
    </source>
</evidence>
<accession>A0ABR2P8Y4</accession>
<proteinExistence type="predicted"/>
<dbReference type="EMBL" id="JBBPBN010000074">
    <property type="protein sequence ID" value="KAK8984898.1"/>
    <property type="molecule type" value="Genomic_DNA"/>
</dbReference>
<keyword evidence="2" id="KW-1185">Reference proteome</keyword>
<organism evidence="1 2">
    <name type="scientific">Hibiscus sabdariffa</name>
    <name type="common">roselle</name>
    <dbReference type="NCBI Taxonomy" id="183260"/>
    <lineage>
        <taxon>Eukaryota</taxon>
        <taxon>Viridiplantae</taxon>
        <taxon>Streptophyta</taxon>
        <taxon>Embryophyta</taxon>
        <taxon>Tracheophyta</taxon>
        <taxon>Spermatophyta</taxon>
        <taxon>Magnoliopsida</taxon>
        <taxon>eudicotyledons</taxon>
        <taxon>Gunneridae</taxon>
        <taxon>Pentapetalae</taxon>
        <taxon>rosids</taxon>
        <taxon>malvids</taxon>
        <taxon>Malvales</taxon>
        <taxon>Malvaceae</taxon>
        <taxon>Malvoideae</taxon>
        <taxon>Hibiscus</taxon>
    </lineage>
</organism>
<sequence>MTLDDNNTEGQTQTEMGAREFRCIQGSVDESKVAILQNCAVGLCALPLSIRELATKLRVPELEGFLIMRIVASHVSNIVALDASNQKVVQKAASVQDLGQCSGDARSTGPSIGWLNQIGKIYV</sequence>